<evidence type="ECO:0000313" key="2">
    <source>
        <dbReference type="EMBL" id="KAK1599914.1"/>
    </source>
</evidence>
<proteinExistence type="predicted"/>
<keyword evidence="3" id="KW-1185">Reference proteome</keyword>
<dbReference type="PANTHER" id="PTHR39244">
    <property type="entry name" value="NATTERIN-4"/>
    <property type="match status" value="1"/>
</dbReference>
<dbReference type="Gene3D" id="2.170.15.10">
    <property type="entry name" value="Proaerolysin, chain A, domain 3"/>
    <property type="match status" value="1"/>
</dbReference>
<dbReference type="AlphaFoldDB" id="A0AAD8VB39"/>
<evidence type="ECO:0000259" key="1">
    <source>
        <dbReference type="SMART" id="SM00791"/>
    </source>
</evidence>
<dbReference type="Gene3D" id="2.80.10.50">
    <property type="match status" value="1"/>
</dbReference>
<dbReference type="CDD" id="cd20216">
    <property type="entry name" value="PFM_HFR-2-like"/>
    <property type="match status" value="1"/>
</dbReference>
<dbReference type="Proteomes" id="UP001231189">
    <property type="component" value="Unassembled WGS sequence"/>
</dbReference>
<organism evidence="2 3">
    <name type="scientific">Lolium multiflorum</name>
    <name type="common">Italian ryegrass</name>
    <name type="synonym">Lolium perenne subsp. multiflorum</name>
    <dbReference type="NCBI Taxonomy" id="4521"/>
    <lineage>
        <taxon>Eukaryota</taxon>
        <taxon>Viridiplantae</taxon>
        <taxon>Streptophyta</taxon>
        <taxon>Embryophyta</taxon>
        <taxon>Tracheophyta</taxon>
        <taxon>Spermatophyta</taxon>
        <taxon>Magnoliopsida</taxon>
        <taxon>Liliopsida</taxon>
        <taxon>Poales</taxon>
        <taxon>Poaceae</taxon>
        <taxon>BOP clade</taxon>
        <taxon>Pooideae</taxon>
        <taxon>Poodae</taxon>
        <taxon>Poeae</taxon>
        <taxon>Poeae Chloroplast Group 2 (Poeae type)</taxon>
        <taxon>Loliodinae</taxon>
        <taxon>Loliinae</taxon>
        <taxon>Lolium</taxon>
    </lineage>
</organism>
<dbReference type="SUPFAM" id="SSF56973">
    <property type="entry name" value="Aerolisin/ETX pore-forming domain"/>
    <property type="match status" value="1"/>
</dbReference>
<feature type="domain" description="Agglutinin" evidence="1">
    <location>
        <begin position="32"/>
        <end position="169"/>
    </location>
</feature>
<dbReference type="PANTHER" id="PTHR39244:SF5">
    <property type="entry name" value="NATTERIN-3-LIKE"/>
    <property type="match status" value="1"/>
</dbReference>
<protein>
    <recommendedName>
        <fullName evidence="1">Agglutinin domain-containing protein</fullName>
    </recommendedName>
</protein>
<dbReference type="EMBL" id="JAUUTY010000568">
    <property type="protein sequence ID" value="KAK1599914.1"/>
    <property type="molecule type" value="Genomic_DNA"/>
</dbReference>
<name>A0AAD8VB39_LOLMU</name>
<comment type="caution">
    <text evidence="2">The sequence shown here is derived from an EMBL/GenBank/DDBJ whole genome shotgun (WGS) entry which is preliminary data.</text>
</comment>
<reference evidence="2" key="1">
    <citation type="submission" date="2023-07" db="EMBL/GenBank/DDBJ databases">
        <title>A chromosome-level genome assembly of Lolium multiflorum.</title>
        <authorList>
            <person name="Chen Y."/>
            <person name="Copetti D."/>
            <person name="Kolliker R."/>
            <person name="Studer B."/>
        </authorList>
    </citation>
    <scope>NUCLEOTIDE SEQUENCE</scope>
    <source>
        <strain evidence="2">02402/16</strain>
        <tissue evidence="2">Leaf</tissue>
    </source>
</reference>
<sequence length="342" mass="38636">MRAHTNSVSRLGYSLLSHQPPLHPAGQGNMVEQLPRRVVFKGDNGNYMAAVTPPGEDYVFLQFYADKTNPRCSHTIYPDICGTIRIKSDYYGKFWRRSPNWIWVDCNDQSSDHPDTIFRPVKLDGEGMYALQNLGNSYYCKRLTCDYKQSCLNAGSPHIVNEARLKMEEAVLSRRIYDVCYRTEDAKIQGKKLNTLITQDAVNRGSRDDKEIMSLNCNVSRQTKWDSSASIKLGVSTKIEAGIPGVASESIEVSGEVSYSQNWGQAVIRTEGYSTTYEVTVPPNTMVTVRMVATEATCEVPFSYIQEDVLYNGEKVVYKFDDGIYRGVNSYGFKVDHTEQKL</sequence>
<dbReference type="InterPro" id="IPR036242">
    <property type="entry name" value="Agglutinin_dom_sf"/>
</dbReference>
<dbReference type="Pfam" id="PF07468">
    <property type="entry name" value="Agglutinin"/>
    <property type="match status" value="1"/>
</dbReference>
<dbReference type="InterPro" id="IPR053237">
    <property type="entry name" value="Natterin_C"/>
</dbReference>
<dbReference type="SUPFAM" id="SSF50382">
    <property type="entry name" value="Agglutinin"/>
    <property type="match status" value="1"/>
</dbReference>
<gene>
    <name evidence="2" type="ORF">QYE76_008281</name>
</gene>
<dbReference type="SMART" id="SM00791">
    <property type="entry name" value="Agglutinin"/>
    <property type="match status" value="1"/>
</dbReference>
<evidence type="ECO:0000313" key="3">
    <source>
        <dbReference type="Proteomes" id="UP001231189"/>
    </source>
</evidence>
<dbReference type="InterPro" id="IPR008998">
    <property type="entry name" value="Agglutinin"/>
</dbReference>
<accession>A0AAD8VB39</accession>